<keyword evidence="6" id="KW-0868">Chloride</keyword>
<dbReference type="GO" id="GO:0034707">
    <property type="term" value="C:chloride channel complex"/>
    <property type="evidence" value="ECO:0007669"/>
    <property type="project" value="UniProtKB-KW"/>
</dbReference>
<sequence>MTVTYSLNVSKARLCGFAKLLLRWRGSIYKLLYREMVIFCGLYYSLSALYRYIFTENQRTVFEKLTIYCEAFTNLIPLSFVLGFYVSIVVGRWWQQYLAIPWPDKCSMLIAAYVHGSDERGKMIRRTLARYLNLLSVLTFQSVSTSVKKRFPSLDHVEESGLMTKEERRVYDEIHVTHGKWWVPAQWFSALAARARKEGRIKDDILLQALLDEMHIFRGNCGMLFSYDWVSIPLVYTQSMLLFKYIFFFFKVVTLAIYTYFLATVMGRQYLDPEKGYPGHEVDLYIPIFTILQFFFYMGWLKVAEQLINPFGEDDDDFELNWCLDRNLQVSFMIVDEMHHKHPRLVKDMYWDELEPQLPYTKSSFMLRTQPHLGSAVNLDIDPEECEFLPMETILEEDNDDNNYNSPPQSPTNELSPAFRSIAGSKINLNGDGDNTSQSGLTFLSNFPGSKLLNMIIGSSTENVPGTPKKEGSIFSGFTLKTPNRRSVTSSIADSLHDQCLDGRRDVGEPLIPTRAGTPIHMDQREDFRHVVLDIPPDSSTLDSGQATPATIIEYNRRHDIANHAANVLNQVVHSVVDVPNDQLSPTSPAGDVEQSPFEPNSSQESLGPFMDSNQSTVSSYAELLKHPK</sequence>
<feature type="transmembrane region" description="Helical" evidence="6">
    <location>
        <begin position="31"/>
        <end position="53"/>
    </location>
</feature>
<gene>
    <name evidence="8" type="ORF">LARSCL_LOCUS839</name>
</gene>
<keyword evidence="9" id="KW-1185">Reference proteome</keyword>
<feature type="compositionally biased region" description="Polar residues" evidence="7">
    <location>
        <begin position="598"/>
        <end position="620"/>
    </location>
</feature>
<keyword evidence="4 6" id="KW-0472">Membrane</keyword>
<dbReference type="Proteomes" id="UP001497382">
    <property type="component" value="Unassembled WGS sequence"/>
</dbReference>
<evidence type="ECO:0000256" key="7">
    <source>
        <dbReference type="SAM" id="MobiDB-lite"/>
    </source>
</evidence>
<feature type="transmembrane region" description="Helical" evidence="6">
    <location>
        <begin position="284"/>
        <end position="301"/>
    </location>
</feature>
<dbReference type="GO" id="GO:0005886">
    <property type="term" value="C:plasma membrane"/>
    <property type="evidence" value="ECO:0007669"/>
    <property type="project" value="UniProtKB-SubCell"/>
</dbReference>
<keyword evidence="6" id="KW-1003">Cell membrane</keyword>
<evidence type="ECO:0000256" key="6">
    <source>
        <dbReference type="RuleBase" id="RU363126"/>
    </source>
</evidence>
<feature type="transmembrane region" description="Helical" evidence="6">
    <location>
        <begin position="65"/>
        <end position="90"/>
    </location>
</feature>
<keyword evidence="6" id="KW-0407">Ion channel</keyword>
<evidence type="ECO:0000256" key="4">
    <source>
        <dbReference type="ARBA" id="ARBA00023136"/>
    </source>
</evidence>
<feature type="region of interest" description="Disordered" evidence="7">
    <location>
        <begin position="580"/>
        <end position="629"/>
    </location>
</feature>
<keyword evidence="2 6" id="KW-0812">Transmembrane</keyword>
<proteinExistence type="inferred from homology"/>
<evidence type="ECO:0000256" key="1">
    <source>
        <dbReference type="ARBA" id="ARBA00004370"/>
    </source>
</evidence>
<reference evidence="8 9" key="1">
    <citation type="submission" date="2024-04" db="EMBL/GenBank/DDBJ databases">
        <authorList>
            <person name="Rising A."/>
            <person name="Reimegard J."/>
            <person name="Sonavane S."/>
            <person name="Akerstrom W."/>
            <person name="Nylinder S."/>
            <person name="Hedman E."/>
            <person name="Kallberg Y."/>
        </authorList>
    </citation>
    <scope>NUCLEOTIDE SEQUENCE [LARGE SCALE GENOMIC DNA]</scope>
</reference>
<protein>
    <recommendedName>
        <fullName evidence="6">Bestrophin homolog</fullName>
    </recommendedName>
</protein>
<dbReference type="Pfam" id="PF01062">
    <property type="entry name" value="Bestrophin"/>
    <property type="match status" value="1"/>
</dbReference>
<comment type="function">
    <text evidence="6">Forms chloride channels.</text>
</comment>
<organism evidence="8 9">
    <name type="scientific">Larinioides sclopetarius</name>
    <dbReference type="NCBI Taxonomy" id="280406"/>
    <lineage>
        <taxon>Eukaryota</taxon>
        <taxon>Metazoa</taxon>
        <taxon>Ecdysozoa</taxon>
        <taxon>Arthropoda</taxon>
        <taxon>Chelicerata</taxon>
        <taxon>Arachnida</taxon>
        <taxon>Araneae</taxon>
        <taxon>Araneomorphae</taxon>
        <taxon>Entelegynae</taxon>
        <taxon>Araneoidea</taxon>
        <taxon>Araneidae</taxon>
        <taxon>Larinioides</taxon>
    </lineage>
</organism>
<feature type="region of interest" description="Disordered" evidence="7">
    <location>
        <begin position="397"/>
        <end position="417"/>
    </location>
</feature>
<keyword evidence="6" id="KW-0406">Ion transport</keyword>
<feature type="compositionally biased region" description="Polar residues" evidence="7">
    <location>
        <begin position="402"/>
        <end position="415"/>
    </location>
</feature>
<evidence type="ECO:0000256" key="5">
    <source>
        <dbReference type="ARBA" id="ARBA00034769"/>
    </source>
</evidence>
<evidence type="ECO:0000256" key="2">
    <source>
        <dbReference type="ARBA" id="ARBA00022692"/>
    </source>
</evidence>
<comment type="similarity">
    <text evidence="5 6">Belongs to the anion channel-forming bestrophin (TC 1.A.46) family. Calcium-sensitive chloride channel subfamily.</text>
</comment>
<comment type="caution">
    <text evidence="8">The sequence shown here is derived from an EMBL/GenBank/DDBJ whole genome shotgun (WGS) entry which is preliminary data.</text>
</comment>
<keyword evidence="6" id="KW-0869">Chloride channel</keyword>
<keyword evidence="6" id="KW-0813">Transport</keyword>
<dbReference type="GO" id="GO:0005254">
    <property type="term" value="F:chloride channel activity"/>
    <property type="evidence" value="ECO:0007669"/>
    <property type="project" value="UniProtKB-KW"/>
</dbReference>
<name>A0AAV1YTK9_9ARAC</name>
<evidence type="ECO:0000313" key="9">
    <source>
        <dbReference type="Proteomes" id="UP001497382"/>
    </source>
</evidence>
<evidence type="ECO:0000256" key="3">
    <source>
        <dbReference type="ARBA" id="ARBA00022989"/>
    </source>
</evidence>
<evidence type="ECO:0000313" key="8">
    <source>
        <dbReference type="EMBL" id="CAL1262179.1"/>
    </source>
</evidence>
<dbReference type="PANTHER" id="PTHR10736">
    <property type="entry name" value="BESTROPHIN"/>
    <property type="match status" value="1"/>
</dbReference>
<accession>A0AAV1YTK9</accession>
<dbReference type="AlphaFoldDB" id="A0AAV1YTK9"/>
<feature type="transmembrane region" description="Helical" evidence="6">
    <location>
        <begin position="242"/>
        <end position="263"/>
    </location>
</feature>
<dbReference type="InterPro" id="IPR021134">
    <property type="entry name" value="Bestrophin-like"/>
</dbReference>
<dbReference type="PANTHER" id="PTHR10736:SF0">
    <property type="entry name" value="BESTROPHIN HOMOLOG"/>
    <property type="match status" value="1"/>
</dbReference>
<dbReference type="InterPro" id="IPR000615">
    <property type="entry name" value="Bestrophin"/>
</dbReference>
<keyword evidence="3 6" id="KW-1133">Transmembrane helix</keyword>
<dbReference type="EMBL" id="CAXIEN010000004">
    <property type="protein sequence ID" value="CAL1262179.1"/>
    <property type="molecule type" value="Genomic_DNA"/>
</dbReference>
<comment type="subcellular location">
    <subcellularLocation>
        <location evidence="6">Cell membrane</location>
        <topology evidence="6">Multi-pass membrane protein</topology>
    </subcellularLocation>
    <subcellularLocation>
        <location evidence="1">Membrane</location>
    </subcellularLocation>
</comment>